<dbReference type="Proteomes" id="UP000281553">
    <property type="component" value="Unassembled WGS sequence"/>
</dbReference>
<feature type="region of interest" description="Disordered" evidence="1">
    <location>
        <begin position="44"/>
        <end position="73"/>
    </location>
</feature>
<dbReference type="EMBL" id="UYRU01081907">
    <property type="protein sequence ID" value="VDN32266.1"/>
    <property type="molecule type" value="Genomic_DNA"/>
</dbReference>
<gene>
    <name evidence="2" type="ORF">DILT_LOCUS15938</name>
</gene>
<sequence length="143" mass="15883">MLSISTRLTSSQWDLVVNHIEEVFRVCLFPLHTLTTVHETTARRSPTSVPVGDTSGLQVSNLRPVTTASESEGRDRLRQLTLHIFQLNEQRQVYVEDAFADGADWVPSSEDADGSVAPSQTHTFDLSVYPLSTCSLERPPVET</sequence>
<protein>
    <submittedName>
        <fullName evidence="2">Uncharacterized protein</fullName>
    </submittedName>
</protein>
<reference evidence="2 3" key="1">
    <citation type="submission" date="2018-11" db="EMBL/GenBank/DDBJ databases">
        <authorList>
            <consortium name="Pathogen Informatics"/>
        </authorList>
    </citation>
    <scope>NUCLEOTIDE SEQUENCE [LARGE SCALE GENOMIC DNA]</scope>
</reference>
<evidence type="ECO:0000256" key="1">
    <source>
        <dbReference type="SAM" id="MobiDB-lite"/>
    </source>
</evidence>
<evidence type="ECO:0000313" key="2">
    <source>
        <dbReference type="EMBL" id="VDN32266.1"/>
    </source>
</evidence>
<dbReference type="AlphaFoldDB" id="A0A3P7QMQ3"/>
<feature type="compositionally biased region" description="Polar residues" evidence="1">
    <location>
        <begin position="55"/>
        <end position="70"/>
    </location>
</feature>
<evidence type="ECO:0000313" key="3">
    <source>
        <dbReference type="Proteomes" id="UP000281553"/>
    </source>
</evidence>
<name>A0A3P7QMQ3_DIBLA</name>
<keyword evidence="3" id="KW-1185">Reference proteome</keyword>
<accession>A0A3P7QMQ3</accession>
<organism evidence="2 3">
    <name type="scientific">Dibothriocephalus latus</name>
    <name type="common">Fish tapeworm</name>
    <name type="synonym">Diphyllobothrium latum</name>
    <dbReference type="NCBI Taxonomy" id="60516"/>
    <lineage>
        <taxon>Eukaryota</taxon>
        <taxon>Metazoa</taxon>
        <taxon>Spiralia</taxon>
        <taxon>Lophotrochozoa</taxon>
        <taxon>Platyhelminthes</taxon>
        <taxon>Cestoda</taxon>
        <taxon>Eucestoda</taxon>
        <taxon>Diphyllobothriidea</taxon>
        <taxon>Diphyllobothriidae</taxon>
        <taxon>Dibothriocephalus</taxon>
    </lineage>
</organism>
<proteinExistence type="predicted"/>